<dbReference type="AlphaFoldDB" id="A0A085W3N4"/>
<accession>A0A085W3N4</accession>
<dbReference type="SMART" id="SM00530">
    <property type="entry name" value="HTH_XRE"/>
    <property type="match status" value="1"/>
</dbReference>
<feature type="domain" description="HTH cro/C1-type" evidence="2">
    <location>
        <begin position="12"/>
        <end position="66"/>
    </location>
</feature>
<comment type="caution">
    <text evidence="3">The sequence shown here is derived from an EMBL/GenBank/DDBJ whole genome shotgun (WGS) entry which is preliminary data.</text>
</comment>
<protein>
    <submittedName>
        <fullName evidence="3">Putative transcriptional repressor</fullName>
    </submittedName>
</protein>
<dbReference type="PROSITE" id="PS50943">
    <property type="entry name" value="HTH_CROC1"/>
    <property type="match status" value="1"/>
</dbReference>
<evidence type="ECO:0000259" key="2">
    <source>
        <dbReference type="PROSITE" id="PS50943"/>
    </source>
</evidence>
<dbReference type="InterPro" id="IPR001387">
    <property type="entry name" value="Cro/C1-type_HTH"/>
</dbReference>
<dbReference type="Proteomes" id="UP000028725">
    <property type="component" value="Unassembled WGS sequence"/>
</dbReference>
<dbReference type="GO" id="GO:0005829">
    <property type="term" value="C:cytosol"/>
    <property type="evidence" value="ECO:0007669"/>
    <property type="project" value="TreeGrafter"/>
</dbReference>
<dbReference type="SUPFAM" id="SSF47413">
    <property type="entry name" value="lambda repressor-like DNA-binding domains"/>
    <property type="match status" value="1"/>
</dbReference>
<sequence length="138" mass="16010">MKALRKTLGANIRKARTRLAITQERMAEQLEMSPEVYGRMERGLIFPRVERLVDICEKLGVSSDQLLGLSVLEVAATPSVRQDEWLGLMQRLTPVMPRLTQPQRKAVRRHMTDFHRLLVTFTEPKPKAKRERRGRHPT</sequence>
<dbReference type="InterPro" id="IPR010982">
    <property type="entry name" value="Lambda_DNA-bd_dom_sf"/>
</dbReference>
<dbReference type="Gene3D" id="1.10.260.40">
    <property type="entry name" value="lambda repressor-like DNA-binding domains"/>
    <property type="match status" value="1"/>
</dbReference>
<evidence type="ECO:0000313" key="4">
    <source>
        <dbReference type="Proteomes" id="UP000028725"/>
    </source>
</evidence>
<gene>
    <name evidence="3" type="ORF">DB31_4007</name>
</gene>
<name>A0A085W3N4_9BACT</name>
<dbReference type="GO" id="GO:0003700">
    <property type="term" value="F:DNA-binding transcription factor activity"/>
    <property type="evidence" value="ECO:0007669"/>
    <property type="project" value="TreeGrafter"/>
</dbReference>
<dbReference type="InterPro" id="IPR050807">
    <property type="entry name" value="TransReg_Diox_bact_type"/>
</dbReference>
<dbReference type="EMBL" id="JMCB01000022">
    <property type="protein sequence ID" value="KFE62297.1"/>
    <property type="molecule type" value="Genomic_DNA"/>
</dbReference>
<proteinExistence type="predicted"/>
<reference evidence="3 4" key="1">
    <citation type="submission" date="2014-04" db="EMBL/GenBank/DDBJ databases">
        <title>Genome assembly of Hyalangium minutum DSM 14724.</title>
        <authorList>
            <person name="Sharma G."/>
            <person name="Subramanian S."/>
        </authorList>
    </citation>
    <scope>NUCLEOTIDE SEQUENCE [LARGE SCALE GENOMIC DNA]</scope>
    <source>
        <strain evidence="3 4">DSM 14724</strain>
    </source>
</reference>
<keyword evidence="4" id="KW-1185">Reference proteome</keyword>
<evidence type="ECO:0000313" key="3">
    <source>
        <dbReference type="EMBL" id="KFE62297.1"/>
    </source>
</evidence>
<dbReference type="STRING" id="394096.DB31_4007"/>
<organism evidence="3 4">
    <name type="scientific">Hyalangium minutum</name>
    <dbReference type="NCBI Taxonomy" id="394096"/>
    <lineage>
        <taxon>Bacteria</taxon>
        <taxon>Pseudomonadati</taxon>
        <taxon>Myxococcota</taxon>
        <taxon>Myxococcia</taxon>
        <taxon>Myxococcales</taxon>
        <taxon>Cystobacterineae</taxon>
        <taxon>Archangiaceae</taxon>
        <taxon>Hyalangium</taxon>
    </lineage>
</organism>
<evidence type="ECO:0000256" key="1">
    <source>
        <dbReference type="ARBA" id="ARBA00023125"/>
    </source>
</evidence>
<keyword evidence="1" id="KW-0238">DNA-binding</keyword>
<dbReference type="PANTHER" id="PTHR46797:SF1">
    <property type="entry name" value="METHYLPHOSPHONATE SYNTHASE"/>
    <property type="match status" value="1"/>
</dbReference>
<dbReference type="Pfam" id="PF01381">
    <property type="entry name" value="HTH_3"/>
    <property type="match status" value="1"/>
</dbReference>
<dbReference type="CDD" id="cd00093">
    <property type="entry name" value="HTH_XRE"/>
    <property type="match status" value="1"/>
</dbReference>
<dbReference type="GO" id="GO:0003677">
    <property type="term" value="F:DNA binding"/>
    <property type="evidence" value="ECO:0007669"/>
    <property type="project" value="UniProtKB-KW"/>
</dbReference>
<dbReference type="PANTHER" id="PTHR46797">
    <property type="entry name" value="HTH-TYPE TRANSCRIPTIONAL REGULATOR"/>
    <property type="match status" value="1"/>
</dbReference>